<dbReference type="PROSITE" id="PS50850">
    <property type="entry name" value="MFS"/>
    <property type="match status" value="1"/>
</dbReference>
<feature type="transmembrane region" description="Helical" evidence="8">
    <location>
        <begin position="819"/>
        <end position="843"/>
    </location>
</feature>
<feature type="transmembrane region" description="Helical" evidence="8">
    <location>
        <begin position="639"/>
        <end position="661"/>
    </location>
</feature>
<organism evidence="10 11">
    <name type="scientific">Diploscapter pachys</name>
    <dbReference type="NCBI Taxonomy" id="2018661"/>
    <lineage>
        <taxon>Eukaryota</taxon>
        <taxon>Metazoa</taxon>
        <taxon>Ecdysozoa</taxon>
        <taxon>Nematoda</taxon>
        <taxon>Chromadorea</taxon>
        <taxon>Rhabditida</taxon>
        <taxon>Rhabditina</taxon>
        <taxon>Rhabditomorpha</taxon>
        <taxon>Rhabditoidea</taxon>
        <taxon>Rhabditidae</taxon>
        <taxon>Diploscapter</taxon>
    </lineage>
</organism>
<reference evidence="10 11" key="1">
    <citation type="journal article" date="2017" name="Curr. Biol.">
        <title>Genome architecture and evolution of a unichromosomal asexual nematode.</title>
        <authorList>
            <person name="Fradin H."/>
            <person name="Zegar C."/>
            <person name="Gutwein M."/>
            <person name="Lucas J."/>
            <person name="Kovtun M."/>
            <person name="Corcoran D."/>
            <person name="Baugh L.R."/>
            <person name="Kiontke K."/>
            <person name="Gunsalus K."/>
            <person name="Fitch D.H."/>
            <person name="Piano F."/>
        </authorList>
    </citation>
    <scope>NUCLEOTIDE SEQUENCE [LARGE SCALE GENOMIC DNA]</scope>
    <source>
        <strain evidence="10">PF1309</strain>
    </source>
</reference>
<accession>A0A2A2KGK4</accession>
<evidence type="ECO:0000256" key="2">
    <source>
        <dbReference type="ARBA" id="ARBA00022692"/>
    </source>
</evidence>
<protein>
    <recommendedName>
        <fullName evidence="9">Major facilitator superfamily (MFS) profile domain-containing protein</fullName>
    </recommendedName>
</protein>
<comment type="subcellular location">
    <subcellularLocation>
        <location evidence="1">Membrane</location>
        <topology evidence="1">Multi-pass membrane protein</topology>
    </subcellularLocation>
</comment>
<keyword evidence="6 8" id="KW-0472">Membrane</keyword>
<gene>
    <name evidence="10" type="ORF">WR25_13430</name>
</gene>
<name>A0A2A2KGK4_9BILA</name>
<dbReference type="PANTHER" id="PTHR10924">
    <property type="entry name" value="MAJOR FACILITATOR SUPERFAMILY PROTEIN-RELATED"/>
    <property type="match status" value="1"/>
</dbReference>
<dbReference type="Pfam" id="PF07690">
    <property type="entry name" value="MFS_1"/>
    <property type="match status" value="1"/>
</dbReference>
<feature type="region of interest" description="Disordered" evidence="7">
    <location>
        <begin position="853"/>
        <end position="874"/>
    </location>
</feature>
<dbReference type="InterPro" id="IPR049680">
    <property type="entry name" value="FLVCR1-2_SLC49-like"/>
</dbReference>
<dbReference type="OrthoDB" id="422206at2759"/>
<comment type="caution">
    <text evidence="10">The sequence shown here is derived from an EMBL/GenBank/DDBJ whole genome shotgun (WGS) entry which is preliminary data.</text>
</comment>
<dbReference type="AlphaFoldDB" id="A0A2A2KGK4"/>
<evidence type="ECO:0000313" key="10">
    <source>
        <dbReference type="EMBL" id="PAV73010.1"/>
    </source>
</evidence>
<dbReference type="SUPFAM" id="SSF54814">
    <property type="entry name" value="Prokaryotic type KH domain (KH-domain type II)"/>
    <property type="match status" value="1"/>
</dbReference>
<dbReference type="InterPro" id="IPR015946">
    <property type="entry name" value="KH_dom-like_a/b"/>
</dbReference>
<evidence type="ECO:0000256" key="5">
    <source>
        <dbReference type="ARBA" id="ARBA00023134"/>
    </source>
</evidence>
<dbReference type="SUPFAM" id="SSF52540">
    <property type="entry name" value="P-loop containing nucleoside triphosphate hydrolases"/>
    <property type="match status" value="1"/>
</dbReference>
<dbReference type="Pfam" id="PF01926">
    <property type="entry name" value="MMR_HSR1"/>
    <property type="match status" value="1"/>
</dbReference>
<dbReference type="STRING" id="2018661.A0A2A2KGK4"/>
<dbReference type="GO" id="GO:0022857">
    <property type="term" value="F:transmembrane transporter activity"/>
    <property type="evidence" value="ECO:0007669"/>
    <property type="project" value="InterPro"/>
</dbReference>
<evidence type="ECO:0000313" key="11">
    <source>
        <dbReference type="Proteomes" id="UP000218231"/>
    </source>
</evidence>
<feature type="transmembrane region" description="Helical" evidence="8">
    <location>
        <begin position="461"/>
        <end position="484"/>
    </location>
</feature>
<feature type="transmembrane region" description="Helical" evidence="8">
    <location>
        <begin position="586"/>
        <end position="606"/>
    </location>
</feature>
<dbReference type="GO" id="GO:0003723">
    <property type="term" value="F:RNA binding"/>
    <property type="evidence" value="ECO:0007669"/>
    <property type="project" value="InterPro"/>
</dbReference>
<dbReference type="Gene3D" id="1.20.1250.20">
    <property type="entry name" value="MFS general substrate transporter like domains"/>
    <property type="match status" value="1"/>
</dbReference>
<feature type="transmembrane region" description="Helical" evidence="8">
    <location>
        <begin position="731"/>
        <end position="750"/>
    </location>
</feature>
<feature type="transmembrane region" description="Helical" evidence="8">
    <location>
        <begin position="673"/>
        <end position="696"/>
    </location>
</feature>
<keyword evidence="4 8" id="KW-1133">Transmembrane helix</keyword>
<dbReference type="GO" id="GO:0005525">
    <property type="term" value="F:GTP binding"/>
    <property type="evidence" value="ECO:0007669"/>
    <property type="project" value="UniProtKB-KW"/>
</dbReference>
<dbReference type="InterPro" id="IPR009019">
    <property type="entry name" value="KH_sf_prok-type"/>
</dbReference>
<dbReference type="Proteomes" id="UP000218231">
    <property type="component" value="Unassembled WGS sequence"/>
</dbReference>
<dbReference type="Gene3D" id="3.30.300.20">
    <property type="match status" value="1"/>
</dbReference>
<dbReference type="EMBL" id="LIAE01008670">
    <property type="protein sequence ID" value="PAV73010.1"/>
    <property type="molecule type" value="Genomic_DNA"/>
</dbReference>
<evidence type="ECO:0000259" key="9">
    <source>
        <dbReference type="PROSITE" id="PS50850"/>
    </source>
</evidence>
<feature type="compositionally biased region" description="Polar residues" evidence="7">
    <location>
        <begin position="864"/>
        <end position="874"/>
    </location>
</feature>
<dbReference type="Gene3D" id="3.40.50.300">
    <property type="entry name" value="P-loop containing nucleotide triphosphate hydrolases"/>
    <property type="match status" value="1"/>
</dbReference>
<dbReference type="GO" id="GO:0016020">
    <property type="term" value="C:membrane"/>
    <property type="evidence" value="ECO:0007669"/>
    <property type="project" value="UniProtKB-SubCell"/>
</dbReference>
<dbReference type="InterPro" id="IPR006073">
    <property type="entry name" value="GTP-bd"/>
</dbReference>
<dbReference type="InterPro" id="IPR027417">
    <property type="entry name" value="P-loop_NTPase"/>
</dbReference>
<evidence type="ECO:0000256" key="1">
    <source>
        <dbReference type="ARBA" id="ARBA00004141"/>
    </source>
</evidence>
<dbReference type="InterPro" id="IPR020846">
    <property type="entry name" value="MFS_dom"/>
</dbReference>
<keyword evidence="11" id="KW-1185">Reference proteome</keyword>
<evidence type="ECO:0000256" key="3">
    <source>
        <dbReference type="ARBA" id="ARBA00022741"/>
    </source>
</evidence>
<feature type="transmembrane region" description="Helical" evidence="8">
    <location>
        <begin position="552"/>
        <end position="574"/>
    </location>
</feature>
<feature type="transmembrane region" description="Helical" evidence="8">
    <location>
        <begin position="423"/>
        <end position="441"/>
    </location>
</feature>
<keyword evidence="2 8" id="KW-0812">Transmembrane</keyword>
<evidence type="ECO:0000256" key="8">
    <source>
        <dbReference type="SAM" id="Phobius"/>
    </source>
</evidence>
<dbReference type="SUPFAM" id="SSF103473">
    <property type="entry name" value="MFS general substrate transporter"/>
    <property type="match status" value="1"/>
</dbReference>
<dbReference type="PANTHER" id="PTHR10924:SF6">
    <property type="entry name" value="SOLUTE CARRIER FAMILY 49 MEMBER A3"/>
    <property type="match status" value="1"/>
</dbReference>
<dbReference type="InterPro" id="IPR036259">
    <property type="entry name" value="MFS_trans_sf"/>
</dbReference>
<evidence type="ECO:0000256" key="6">
    <source>
        <dbReference type="ARBA" id="ARBA00023136"/>
    </source>
</evidence>
<feature type="transmembrane region" description="Helical" evidence="8">
    <location>
        <begin position="708"/>
        <end position="725"/>
    </location>
</feature>
<evidence type="ECO:0000256" key="7">
    <source>
        <dbReference type="SAM" id="MobiDB-lite"/>
    </source>
</evidence>
<keyword evidence="3" id="KW-0547">Nucleotide-binding</keyword>
<feature type="transmembrane region" description="Helical" evidence="8">
    <location>
        <begin position="491"/>
        <end position="512"/>
    </location>
</feature>
<keyword evidence="5" id="KW-0342">GTP-binding</keyword>
<dbReference type="InterPro" id="IPR011701">
    <property type="entry name" value="MFS"/>
</dbReference>
<feature type="compositionally biased region" description="Basic and acidic residues" evidence="7">
    <location>
        <begin position="853"/>
        <end position="863"/>
    </location>
</feature>
<sequence>MKLCLRCHFVAIRYASTLRTRPAETATSKKKKTLSVAVVGAPNMGKSLLCNQLTKAAACAVSCKMDTTTRNMDVFITEENVQLRIIDSPGTVGRGHVKDVMKKKDDDAVLCDPERAIERAQHVLVVQDATAPGDYIHHRVMHMLHRHRHVPSSLVMNKIDLVNDRTELLELTRILTNGTVGDARIKTAATTIGRLGANTNVEMPLHNEGIENQDERWQTRYRDLISKPTHKVNYMDTKRLFINIRGWPHFQAVFFVSSLTGEGVEPLRDYLKKISEDGEWRTGSQEVTTRDPKDICCDSIRAAMLDIVYGEVPYLAKIKINEWIEEGEVLQVVAEVHLDKEKDAKHLMGPGGHRMAQIGERVNQHLHTLFRRQLFVEMTPKPDEDEKKVKVQIQLKDIGAAKDLTNGDADLEPMQLKVYSRRWLMLIVVALLNNSNSMSWIGFASVSPFCNLFYGKNSASWFSMIFMAVTIPVGLLAMFLGSLFGLRSSMLIAGWTNGVGALIRLLSSAPFIPEHLRLPIGVVGQAIAACAYPFIMFMPTKVAGSWFPETQRALATTIGVMSNPLGVLMANVISPQLVTQASYIPLLNLFTAIPCVTAMLLVTFGVTRSEPKIPPSYSAAKPQMDFLPGLMSCMRNKQYLILFVVLGGGIGMFNCLYSIITELLCPSGYGNKFAGLCAALMIIGGVVGAFTSGIVVDKTKLYEEILKIAMGMAVVFGLIFLQLTLHDGLSIFIVVICFLFGVFGLASYPVGLELASECTYPVSEATSTSLVVLCGQVQSILLILVMKIMVRPLHPSKASIEVCRVGKEDQQNTPYDNTISVMVFSVIASLLVLGLVIFFKPVYRRLEAERSNRAREEKAKATDETIQPLQELST</sequence>
<evidence type="ECO:0000256" key="4">
    <source>
        <dbReference type="ARBA" id="ARBA00022989"/>
    </source>
</evidence>
<feature type="domain" description="Major facilitator superfamily (MFS) profile" evidence="9">
    <location>
        <begin position="423"/>
        <end position="846"/>
    </location>
</feature>
<proteinExistence type="predicted"/>
<feature type="transmembrane region" description="Helical" evidence="8">
    <location>
        <begin position="518"/>
        <end position="540"/>
    </location>
</feature>
<dbReference type="CDD" id="cd17399">
    <property type="entry name" value="MFS_MFSD7"/>
    <property type="match status" value="1"/>
</dbReference>